<gene>
    <name evidence="1" type="ORF">AWJ14_18175</name>
</gene>
<accession>A0A1C1YV33</accession>
<dbReference type="Proteomes" id="UP000094795">
    <property type="component" value="Unassembled WGS sequence"/>
</dbReference>
<proteinExistence type="predicted"/>
<dbReference type="Pfam" id="PF09981">
    <property type="entry name" value="DUF2218"/>
    <property type="match status" value="1"/>
</dbReference>
<dbReference type="PIRSF" id="PIRSF028291">
    <property type="entry name" value="UCP028291"/>
    <property type="match status" value="1"/>
</dbReference>
<dbReference type="RefSeq" id="WP_066179225.1">
    <property type="nucleotide sequence ID" value="NZ_LQZT01000016.1"/>
</dbReference>
<evidence type="ECO:0000313" key="1">
    <source>
        <dbReference type="EMBL" id="OCW57384.1"/>
    </source>
</evidence>
<sequence>MPESTAFYETANGSKYLTQLCKHFAHKIEVTHDEREGRCVFQGAIGLMKAEDNGLRMTVEAPDAESLERAQSIIEVHLGRFAWREEMGALDWVRAPDAA</sequence>
<dbReference type="Gene3D" id="3.30.310.50">
    <property type="entry name" value="Alpha-D-phosphohexomutase, C-terminal domain"/>
    <property type="match status" value="1"/>
</dbReference>
<reference evidence="1 2" key="1">
    <citation type="submission" date="2015-12" db="EMBL/GenBank/DDBJ databases">
        <authorList>
            <person name="Shamseldin A."/>
            <person name="Moawad H."/>
            <person name="Abd El-Rahim W.M."/>
            <person name="Sadowsky M.J."/>
        </authorList>
    </citation>
    <scope>NUCLEOTIDE SEQUENCE [LARGE SCALE GENOMIC DNA]</scope>
    <source>
        <strain evidence="1 2">JC234</strain>
    </source>
</reference>
<comment type="caution">
    <text evidence="1">The sequence shown here is derived from an EMBL/GenBank/DDBJ whole genome shotgun (WGS) entry which is preliminary data.</text>
</comment>
<dbReference type="InterPro" id="IPR014543">
    <property type="entry name" value="UCP028291"/>
</dbReference>
<protein>
    <submittedName>
        <fullName evidence="1">2,4-dihydroxyhept-2-ene-1,7-dioic acid aldolase</fullName>
    </submittedName>
</protein>
<evidence type="ECO:0000313" key="2">
    <source>
        <dbReference type="Proteomes" id="UP000094795"/>
    </source>
</evidence>
<dbReference type="STRING" id="1480615.AWJ14_18175"/>
<organism evidence="1 2">
    <name type="scientific">Hoeflea olei</name>
    <dbReference type="NCBI Taxonomy" id="1480615"/>
    <lineage>
        <taxon>Bacteria</taxon>
        <taxon>Pseudomonadati</taxon>
        <taxon>Pseudomonadota</taxon>
        <taxon>Alphaproteobacteria</taxon>
        <taxon>Hyphomicrobiales</taxon>
        <taxon>Rhizobiaceae</taxon>
        <taxon>Hoeflea</taxon>
    </lineage>
</organism>
<dbReference type="AlphaFoldDB" id="A0A1C1YV33"/>
<keyword evidence="2" id="KW-1185">Reference proteome</keyword>
<dbReference type="EMBL" id="LQZT01000016">
    <property type="protein sequence ID" value="OCW57384.1"/>
    <property type="molecule type" value="Genomic_DNA"/>
</dbReference>
<dbReference type="OrthoDB" id="9806511at2"/>
<name>A0A1C1YV33_9HYPH</name>